<keyword evidence="2" id="KW-0812">Transmembrane</keyword>
<sequence>MQAFPPQPTKVKKQRNVVGLVALIVAVLGFIFACIPGALIIGWILLPIAFVLSLVSLFLKDKAKWMGVTALLLSIVGTIVGVAVFFSVIATSVDNAIGSGDTTVVQPSADAGVKGEVAQEKSASDAGTRENPHPIGSVIESDDWRVVINSVTLAATDAVIAANSFNEPPAVGSEYIVVNYSATYIGDDPNGQMPAFVSVEYVTADGKTVNGLDKMVIAADAMDSTSALYAGGTATGNKAIEVPTATAGQGVLAVRPGMLGDKIFVAVK</sequence>
<evidence type="ECO:0000256" key="2">
    <source>
        <dbReference type="SAM" id="Phobius"/>
    </source>
</evidence>
<gene>
    <name evidence="3" type="ORF">SAMN04489740_2233</name>
</gene>
<evidence type="ECO:0000256" key="1">
    <source>
        <dbReference type="ARBA" id="ARBA00022729"/>
    </source>
</evidence>
<proteinExistence type="predicted"/>
<protein>
    <recommendedName>
        <fullName evidence="5">DUF4352 domain-containing protein</fullName>
    </recommendedName>
</protein>
<feature type="transmembrane region" description="Helical" evidence="2">
    <location>
        <begin position="16"/>
        <end position="33"/>
    </location>
</feature>
<keyword evidence="2" id="KW-0472">Membrane</keyword>
<dbReference type="InterPro" id="IPR029050">
    <property type="entry name" value="Immunoprotect_excell_Ig-like"/>
</dbReference>
<name>A0A1H5KZD6_9MICC</name>
<evidence type="ECO:0000313" key="4">
    <source>
        <dbReference type="Proteomes" id="UP000182725"/>
    </source>
</evidence>
<reference evidence="3 4" key="1">
    <citation type="submission" date="2016-10" db="EMBL/GenBank/DDBJ databases">
        <authorList>
            <person name="de Groot N.N."/>
        </authorList>
    </citation>
    <scope>NUCLEOTIDE SEQUENCE [LARGE SCALE GENOMIC DNA]</scope>
    <source>
        <strain evidence="3 4">DSM 22274</strain>
    </source>
</reference>
<evidence type="ECO:0008006" key="5">
    <source>
        <dbReference type="Google" id="ProtNLM"/>
    </source>
</evidence>
<dbReference type="Gene3D" id="2.60.40.1240">
    <property type="match status" value="1"/>
</dbReference>
<feature type="transmembrane region" description="Helical" evidence="2">
    <location>
        <begin position="39"/>
        <end position="59"/>
    </location>
</feature>
<keyword evidence="2" id="KW-1133">Transmembrane helix</keyword>
<dbReference type="EMBL" id="FNTV01000001">
    <property type="protein sequence ID" value="SEE70080.1"/>
    <property type="molecule type" value="Genomic_DNA"/>
</dbReference>
<organism evidence="3 4">
    <name type="scientific">Arthrobacter alpinus</name>
    <dbReference type="NCBI Taxonomy" id="656366"/>
    <lineage>
        <taxon>Bacteria</taxon>
        <taxon>Bacillati</taxon>
        <taxon>Actinomycetota</taxon>
        <taxon>Actinomycetes</taxon>
        <taxon>Micrococcales</taxon>
        <taxon>Micrococcaceae</taxon>
        <taxon>Arthrobacter</taxon>
    </lineage>
</organism>
<dbReference type="AlphaFoldDB" id="A0A1H5KZD6"/>
<dbReference type="Proteomes" id="UP000182725">
    <property type="component" value="Unassembled WGS sequence"/>
</dbReference>
<feature type="transmembrane region" description="Helical" evidence="2">
    <location>
        <begin position="71"/>
        <end position="90"/>
    </location>
</feature>
<evidence type="ECO:0000313" key="3">
    <source>
        <dbReference type="EMBL" id="SEE70080.1"/>
    </source>
</evidence>
<keyword evidence="1" id="KW-0732">Signal</keyword>
<accession>A0A1H5KZD6</accession>